<name>A0A1Y4R079_9ENTE</name>
<organism evidence="2 3">
    <name type="scientific">Enterococcus cecorum</name>
    <dbReference type="NCBI Taxonomy" id="44008"/>
    <lineage>
        <taxon>Bacteria</taxon>
        <taxon>Bacillati</taxon>
        <taxon>Bacillota</taxon>
        <taxon>Bacilli</taxon>
        <taxon>Lactobacillales</taxon>
        <taxon>Enterococcaceae</taxon>
        <taxon>Enterococcus</taxon>
    </lineage>
</organism>
<feature type="transmembrane region" description="Helical" evidence="1">
    <location>
        <begin position="6"/>
        <end position="22"/>
    </location>
</feature>
<evidence type="ECO:0000256" key="1">
    <source>
        <dbReference type="SAM" id="Phobius"/>
    </source>
</evidence>
<dbReference type="RefSeq" id="WP_087214255.1">
    <property type="nucleotide sequence ID" value="NZ_NFLC01000006.1"/>
</dbReference>
<reference evidence="3" key="1">
    <citation type="submission" date="2017-04" db="EMBL/GenBank/DDBJ databases">
        <title>Function of individual gut microbiota members based on whole genome sequencing of pure cultures obtained from chicken caecum.</title>
        <authorList>
            <person name="Medvecky M."/>
            <person name="Cejkova D."/>
            <person name="Polansky O."/>
            <person name="Karasova D."/>
            <person name="Kubasova T."/>
            <person name="Cizek A."/>
            <person name="Rychlik I."/>
        </authorList>
    </citation>
    <scope>NUCLEOTIDE SEQUENCE [LARGE SCALE GENOMIC DNA]</scope>
    <source>
        <strain evidence="3">An144</strain>
    </source>
</reference>
<gene>
    <name evidence="2" type="ORF">B5E88_04435</name>
</gene>
<sequence>MEKKRIISVIFLIAFLGGYFIYNHGTDNTISITNHTNLSLTDMRVKFRGNVNQSFQAKKKIKIPQNFTGQITLQIKNKNSTKEHYISGYYEYAFKKTFNVYITKNTNNQLTVKIKE</sequence>
<keyword evidence="1" id="KW-1133">Transmembrane helix</keyword>
<accession>A0A1Y4R079</accession>
<dbReference type="Proteomes" id="UP000196074">
    <property type="component" value="Unassembled WGS sequence"/>
</dbReference>
<keyword evidence="1" id="KW-0812">Transmembrane</keyword>
<evidence type="ECO:0000313" key="2">
    <source>
        <dbReference type="EMBL" id="OUQ10947.1"/>
    </source>
</evidence>
<keyword evidence="1" id="KW-0472">Membrane</keyword>
<proteinExistence type="predicted"/>
<protein>
    <submittedName>
        <fullName evidence="2">Uncharacterized protein</fullName>
    </submittedName>
</protein>
<dbReference type="EMBL" id="NFLC01000006">
    <property type="protein sequence ID" value="OUQ10947.1"/>
    <property type="molecule type" value="Genomic_DNA"/>
</dbReference>
<comment type="caution">
    <text evidence="2">The sequence shown here is derived from an EMBL/GenBank/DDBJ whole genome shotgun (WGS) entry which is preliminary data.</text>
</comment>
<dbReference type="AlphaFoldDB" id="A0A1Y4R079"/>
<evidence type="ECO:0000313" key="3">
    <source>
        <dbReference type="Proteomes" id="UP000196074"/>
    </source>
</evidence>